<reference evidence="8" key="1">
    <citation type="submission" date="2017-01" db="EMBL/GenBank/DDBJ databases">
        <title>Comparative genomics of anhydrobiosis in the tardigrade Hypsibius dujardini.</title>
        <authorList>
            <person name="Yoshida Y."/>
            <person name="Koutsovoulos G."/>
            <person name="Laetsch D."/>
            <person name="Stevens L."/>
            <person name="Kumar S."/>
            <person name="Horikawa D."/>
            <person name="Ishino K."/>
            <person name="Komine S."/>
            <person name="Tomita M."/>
            <person name="Blaxter M."/>
            <person name="Arakawa K."/>
        </authorList>
    </citation>
    <scope>NUCLEOTIDE SEQUENCE [LARGE SCALE GENOMIC DNA]</scope>
    <source>
        <strain evidence="8">Z151</strain>
    </source>
</reference>
<evidence type="ECO:0000256" key="6">
    <source>
        <dbReference type="SAM" id="MobiDB-lite"/>
    </source>
</evidence>
<feature type="region of interest" description="Disordered" evidence="6">
    <location>
        <begin position="204"/>
        <end position="279"/>
    </location>
</feature>
<protein>
    <submittedName>
        <fullName evidence="7">U4/U6.U5 tri-snRNP-associated protein 1</fullName>
    </submittedName>
</protein>
<feature type="region of interest" description="Disordered" evidence="6">
    <location>
        <begin position="590"/>
        <end position="613"/>
    </location>
</feature>
<feature type="compositionally biased region" description="Low complexity" evidence="6">
    <location>
        <begin position="502"/>
        <end position="515"/>
    </location>
</feature>
<feature type="compositionally biased region" description="Basic residues" evidence="6">
    <location>
        <begin position="19"/>
        <end position="31"/>
    </location>
</feature>
<feature type="compositionally biased region" description="Basic and acidic residues" evidence="6">
    <location>
        <begin position="235"/>
        <end position="255"/>
    </location>
</feature>
<comment type="caution">
    <text evidence="7">The sequence shown here is derived from an EMBL/GenBank/DDBJ whole genome shotgun (WGS) entry which is preliminary data.</text>
</comment>
<feature type="compositionally biased region" description="Basic and acidic residues" evidence="6">
    <location>
        <begin position="79"/>
        <end position="93"/>
    </location>
</feature>
<feature type="region of interest" description="Disordered" evidence="6">
    <location>
        <begin position="485"/>
        <end position="517"/>
    </location>
</feature>
<dbReference type="Proteomes" id="UP000192578">
    <property type="component" value="Unassembled WGS sequence"/>
</dbReference>
<accession>A0A1W0WTJ9</accession>
<dbReference type="Pfam" id="PF19252">
    <property type="entry name" value="HIND"/>
    <property type="match status" value="1"/>
</dbReference>
<feature type="region of interest" description="Disordered" evidence="6">
    <location>
        <begin position="167"/>
        <end position="190"/>
    </location>
</feature>
<evidence type="ECO:0000256" key="5">
    <source>
        <dbReference type="ARBA" id="ARBA00023242"/>
    </source>
</evidence>
<comment type="similarity">
    <text evidence="2">Belongs to the SNU66/SART1 family.</text>
</comment>
<dbReference type="Pfam" id="PF03343">
    <property type="entry name" value="SART-1"/>
    <property type="match status" value="1"/>
</dbReference>
<dbReference type="AlphaFoldDB" id="A0A1W0WTJ9"/>
<dbReference type="PANTHER" id="PTHR14152:SF5">
    <property type="entry name" value="U4_U6.U5 TRI-SNRNP-ASSOCIATED PROTEIN 1"/>
    <property type="match status" value="1"/>
</dbReference>
<dbReference type="GO" id="GO:0000481">
    <property type="term" value="P:maturation of 5S rRNA"/>
    <property type="evidence" value="ECO:0007669"/>
    <property type="project" value="TreeGrafter"/>
</dbReference>
<dbReference type="GO" id="GO:0046540">
    <property type="term" value="C:U4/U6 x U5 tri-snRNP complex"/>
    <property type="evidence" value="ECO:0007669"/>
    <property type="project" value="InterPro"/>
</dbReference>
<keyword evidence="3" id="KW-0507">mRNA processing</keyword>
<dbReference type="OrthoDB" id="5583at2759"/>
<dbReference type="PANTHER" id="PTHR14152">
    <property type="entry name" value="SQUAMOUS CELL CARCINOMA ANTIGEN RECOGNISED BY CYTOTOXIC T LYMPHOCYTES"/>
    <property type="match status" value="1"/>
</dbReference>
<feature type="region of interest" description="Disordered" evidence="6">
    <location>
        <begin position="429"/>
        <end position="466"/>
    </location>
</feature>
<name>A0A1W0WTJ9_HYPEX</name>
<proteinExistence type="inferred from homology"/>
<evidence type="ECO:0000256" key="4">
    <source>
        <dbReference type="ARBA" id="ARBA00023187"/>
    </source>
</evidence>
<evidence type="ECO:0000256" key="2">
    <source>
        <dbReference type="ARBA" id="ARBA00006076"/>
    </source>
</evidence>
<feature type="compositionally biased region" description="Basic residues" evidence="6">
    <location>
        <begin position="47"/>
        <end position="64"/>
    </location>
</feature>
<evidence type="ECO:0000313" key="7">
    <source>
        <dbReference type="EMBL" id="OQV18534.1"/>
    </source>
</evidence>
<evidence type="ECO:0000256" key="1">
    <source>
        <dbReference type="ARBA" id="ARBA00004123"/>
    </source>
</evidence>
<gene>
    <name evidence="7" type="ORF">BV898_07360</name>
</gene>
<keyword evidence="8" id="KW-1185">Reference proteome</keyword>
<feature type="compositionally biased region" description="Basic and acidic residues" evidence="6">
    <location>
        <begin position="1"/>
        <end position="18"/>
    </location>
</feature>
<feature type="region of interest" description="Disordered" evidence="6">
    <location>
        <begin position="1"/>
        <end position="121"/>
    </location>
</feature>
<sequence>MENFREPGEMSSGDERAEKKRKSHKKEKKDKKRDQDADGGEEQEEKRRHKKEHRHHKKSKKSKSEKRDKSPAVDDDESAERKSSRIKSTEHVPGDATLGAHNSPTTTDIAGKESSSSSVGKTAAATIAPFVEPMDLNSGQRVEEMSIEETNKVRAKLGLKPLQIDGAKNADGSLVTPKKQEDVHAPPINMADAKKAQLLKEKLETRKEKRQIQKKLSKVKPLAAGSDDEESAEAWAERTRREARLKAAERERLQAEQDAEEEKEEVRRQPSYTMNDLKGLRVEHDMEKFQEGRDVILTLKDSGVLDEDAGDVLVSTALNEEERLKKNIENRKKKAAYNPYENADNLDEFGTPVEPQLLKKYDETIGGEQKKAFVIGAGGSSSAAAAFRQQPMVNLKNLHDLMATPQTLAREYYTEDEMSAKFKKVRKIKKKGGETGGSQIRSRIIDDEDAAPSFPTSSNQILDEEDDTELQLALSRSRRIKQEESFKPVIKREEDDDVEMEPSQSPASKPSASSSRGVVYLDETSEFCRAVGSSASTSRAAVREEVIVQPEYEDDAVDMDVDMDRDDDGHLLMKQDAKGGWSEVQFEAEPANLGSDEEDGGGGRRGGRKQAMATTRIDSHGRRVLIKSVMDDEPTCERGVGAALNLIVKKGLLANENASRHPTVFNDGKPSSIPAQTYVIDDKVIDDDKRGRQDRYMGPTTTFKEKAGYQPTFVLAYHDTAGHAMNQKEAFRDLSHKFHGKGPGKMKTERRAKKYLEEKLMLEMSSTDTPLHTVQKMQQKQQELQTPYIVLSGAASAKGPTPISKKSNY</sequence>
<dbReference type="EMBL" id="MTYJ01000048">
    <property type="protein sequence ID" value="OQV18534.1"/>
    <property type="molecule type" value="Genomic_DNA"/>
</dbReference>
<evidence type="ECO:0000313" key="8">
    <source>
        <dbReference type="Proteomes" id="UP000192578"/>
    </source>
</evidence>
<feature type="compositionally biased region" description="Polar residues" evidence="6">
    <location>
        <begin position="100"/>
        <end position="120"/>
    </location>
</feature>
<evidence type="ECO:0000256" key="3">
    <source>
        <dbReference type="ARBA" id="ARBA00022664"/>
    </source>
</evidence>
<dbReference type="GO" id="GO:0045292">
    <property type="term" value="P:mRNA cis splicing, via spliceosome"/>
    <property type="evidence" value="ECO:0007669"/>
    <property type="project" value="TreeGrafter"/>
</dbReference>
<keyword evidence="4" id="KW-0508">mRNA splicing</keyword>
<dbReference type="InterPro" id="IPR005011">
    <property type="entry name" value="SNU66/SART1"/>
</dbReference>
<dbReference type="InterPro" id="IPR045347">
    <property type="entry name" value="HIND"/>
</dbReference>
<keyword evidence="5" id="KW-0539">Nucleus</keyword>
<organism evidence="7 8">
    <name type="scientific">Hypsibius exemplaris</name>
    <name type="common">Freshwater tardigrade</name>
    <dbReference type="NCBI Taxonomy" id="2072580"/>
    <lineage>
        <taxon>Eukaryota</taxon>
        <taxon>Metazoa</taxon>
        <taxon>Ecdysozoa</taxon>
        <taxon>Tardigrada</taxon>
        <taxon>Eutardigrada</taxon>
        <taxon>Parachela</taxon>
        <taxon>Hypsibioidea</taxon>
        <taxon>Hypsibiidae</taxon>
        <taxon>Hypsibius</taxon>
    </lineage>
</organism>
<comment type="subcellular location">
    <subcellularLocation>
        <location evidence="1">Nucleus</location>
    </subcellularLocation>
</comment>